<name>F0W1Z7_9STRA</name>
<dbReference type="EMBL" id="FR824053">
    <property type="protein sequence ID" value="CCA15076.1"/>
    <property type="molecule type" value="Genomic_DNA"/>
</dbReference>
<accession>F0W1Z7</accession>
<protein>
    <submittedName>
        <fullName evidence="1">AlNc14C8G1076 protein</fullName>
    </submittedName>
</protein>
<proteinExistence type="predicted"/>
<reference evidence="1" key="2">
    <citation type="submission" date="2011-02" db="EMBL/GenBank/DDBJ databases">
        <authorList>
            <person name="MacLean D."/>
        </authorList>
    </citation>
    <scope>NUCLEOTIDE SEQUENCE</scope>
</reference>
<evidence type="ECO:0000313" key="1">
    <source>
        <dbReference type="EMBL" id="CCA15076.1"/>
    </source>
</evidence>
<dbReference type="HOGENOM" id="CLU_1135226_0_0_1"/>
<reference evidence="1" key="1">
    <citation type="journal article" date="2011" name="PLoS Biol.">
        <title>Gene gain and loss during evolution of obligate parasitism in the white rust pathogen of Arabidopsis thaliana.</title>
        <authorList>
            <person name="Kemen E."/>
            <person name="Gardiner A."/>
            <person name="Schultz-Larsen T."/>
            <person name="Kemen A.C."/>
            <person name="Balmuth A.L."/>
            <person name="Robert-Seilaniantz A."/>
            <person name="Bailey K."/>
            <person name="Holub E."/>
            <person name="Studholme D.J."/>
            <person name="Maclean D."/>
            <person name="Jones J.D."/>
        </authorList>
    </citation>
    <scope>NUCLEOTIDE SEQUENCE</scope>
</reference>
<sequence>MLSYVNHVSPHSLGNITTQILRRAQPEGVLLCSDRPRRALIVLLLVSNSQISHFFPNIPRNQLFRAVGKAIPADKPHPLLLHVAERDRGGAKTWVTNFCKLLKRLRRRMLPIFRLFNSAYRSAYYLFEHAFGSYNKPARISYCALRTIVVALKVTSTYFSTAVGHIRFGTSSFRLGHLSFRFDQVGLTSRVLDCLPFVLREHLSARALKIYGLLWSRSRFILSGRIGTEDFSTTAPQHLLLQLFR</sequence>
<gene>
    <name evidence="1" type="primary">AlNc14C8G1076</name>
    <name evidence="1" type="ORF">ALNC14_012190</name>
</gene>
<organism evidence="1">
    <name type="scientific">Albugo laibachii Nc14</name>
    <dbReference type="NCBI Taxonomy" id="890382"/>
    <lineage>
        <taxon>Eukaryota</taxon>
        <taxon>Sar</taxon>
        <taxon>Stramenopiles</taxon>
        <taxon>Oomycota</taxon>
        <taxon>Peronosporomycetes</taxon>
        <taxon>Albuginales</taxon>
        <taxon>Albuginaceae</taxon>
        <taxon>Albugo</taxon>
    </lineage>
</organism>
<dbReference type="AlphaFoldDB" id="F0W1Z7"/>